<accession>A0A1N7JL32</accession>
<evidence type="ECO:0000256" key="6">
    <source>
        <dbReference type="ARBA" id="ARBA00022729"/>
    </source>
</evidence>
<dbReference type="InterPro" id="IPR000531">
    <property type="entry name" value="Beta-barrel_TonB"/>
</dbReference>
<protein>
    <submittedName>
        <fullName evidence="16">Hemoglobin/transferrin/lactoferrin receptor protein</fullName>
    </submittedName>
</protein>
<feature type="domain" description="TonB-dependent receptor-like beta-barrel" evidence="14">
    <location>
        <begin position="208"/>
        <end position="633"/>
    </location>
</feature>
<keyword evidence="6 13" id="KW-0732">Signal</keyword>
<dbReference type="Gene3D" id="2.40.170.20">
    <property type="entry name" value="TonB-dependent receptor, beta-barrel domain"/>
    <property type="match status" value="1"/>
</dbReference>
<evidence type="ECO:0000256" key="9">
    <source>
        <dbReference type="ARBA" id="ARBA00023237"/>
    </source>
</evidence>
<dbReference type="InterPro" id="IPR039426">
    <property type="entry name" value="TonB-dep_rcpt-like"/>
</dbReference>
<organism evidence="16 17">
    <name type="scientific">Rhodobacter aestuarii</name>
    <dbReference type="NCBI Taxonomy" id="453582"/>
    <lineage>
        <taxon>Bacteria</taxon>
        <taxon>Pseudomonadati</taxon>
        <taxon>Pseudomonadota</taxon>
        <taxon>Alphaproteobacteria</taxon>
        <taxon>Rhodobacterales</taxon>
        <taxon>Rhodobacter group</taxon>
        <taxon>Rhodobacter</taxon>
    </lineage>
</organism>
<dbReference type="GO" id="GO:0009279">
    <property type="term" value="C:cell outer membrane"/>
    <property type="evidence" value="ECO:0007669"/>
    <property type="project" value="UniProtKB-SubCell"/>
</dbReference>
<keyword evidence="5 10" id="KW-0812">Transmembrane</keyword>
<keyword evidence="17" id="KW-1185">Reference proteome</keyword>
<dbReference type="EMBL" id="FTOG01000002">
    <property type="protein sequence ID" value="SIS50015.1"/>
    <property type="molecule type" value="Genomic_DNA"/>
</dbReference>
<evidence type="ECO:0000256" key="7">
    <source>
        <dbReference type="ARBA" id="ARBA00023077"/>
    </source>
</evidence>
<keyword evidence="16" id="KW-0675">Receptor</keyword>
<keyword evidence="7 12" id="KW-0798">TonB box</keyword>
<evidence type="ECO:0000313" key="17">
    <source>
        <dbReference type="Proteomes" id="UP000186221"/>
    </source>
</evidence>
<evidence type="ECO:0000256" key="3">
    <source>
        <dbReference type="ARBA" id="ARBA00022448"/>
    </source>
</evidence>
<dbReference type="PANTHER" id="PTHR30069:SF41">
    <property type="entry name" value="HEME_HEMOPEXIN UTILIZATION PROTEIN C"/>
    <property type="match status" value="1"/>
</dbReference>
<dbReference type="Pfam" id="PF07715">
    <property type="entry name" value="Plug"/>
    <property type="match status" value="1"/>
</dbReference>
<evidence type="ECO:0000256" key="12">
    <source>
        <dbReference type="RuleBase" id="RU003357"/>
    </source>
</evidence>
<evidence type="ECO:0000313" key="16">
    <source>
        <dbReference type="EMBL" id="SIS50015.1"/>
    </source>
</evidence>
<evidence type="ECO:0000256" key="2">
    <source>
        <dbReference type="ARBA" id="ARBA00009810"/>
    </source>
</evidence>
<proteinExistence type="inferred from homology"/>
<dbReference type="RefSeq" id="WP_076483623.1">
    <property type="nucleotide sequence ID" value="NZ_FTOG01000002.1"/>
</dbReference>
<dbReference type="PANTHER" id="PTHR30069">
    <property type="entry name" value="TONB-DEPENDENT OUTER MEMBRANE RECEPTOR"/>
    <property type="match status" value="1"/>
</dbReference>
<comment type="similarity">
    <text evidence="2 10 12">Belongs to the TonB-dependent receptor family.</text>
</comment>
<feature type="short sequence motif" description="TonB C-terminal box" evidence="11">
    <location>
        <begin position="646"/>
        <end position="663"/>
    </location>
</feature>
<evidence type="ECO:0000256" key="5">
    <source>
        <dbReference type="ARBA" id="ARBA00022692"/>
    </source>
</evidence>
<dbReference type="InterPro" id="IPR037066">
    <property type="entry name" value="Plug_dom_sf"/>
</dbReference>
<dbReference type="NCBIfam" id="TIGR01785">
    <property type="entry name" value="TonB-hemin"/>
    <property type="match status" value="1"/>
</dbReference>
<dbReference type="AlphaFoldDB" id="A0A1N7JL32"/>
<evidence type="ECO:0000256" key="8">
    <source>
        <dbReference type="ARBA" id="ARBA00023136"/>
    </source>
</evidence>
<evidence type="ECO:0000256" key="11">
    <source>
        <dbReference type="PROSITE-ProRule" id="PRU10144"/>
    </source>
</evidence>
<dbReference type="Proteomes" id="UP000186221">
    <property type="component" value="Unassembled WGS sequence"/>
</dbReference>
<keyword evidence="4 10" id="KW-1134">Transmembrane beta strand</keyword>
<keyword evidence="9 10" id="KW-0998">Cell outer membrane</keyword>
<dbReference type="CDD" id="cd01347">
    <property type="entry name" value="ligand_gated_channel"/>
    <property type="match status" value="1"/>
</dbReference>
<dbReference type="GO" id="GO:0015232">
    <property type="term" value="F:heme transmembrane transporter activity"/>
    <property type="evidence" value="ECO:0007669"/>
    <property type="project" value="InterPro"/>
</dbReference>
<keyword evidence="3 10" id="KW-0813">Transport</keyword>
<name>A0A1N7JL32_9RHOB</name>
<evidence type="ECO:0000259" key="14">
    <source>
        <dbReference type="Pfam" id="PF00593"/>
    </source>
</evidence>
<feature type="signal peptide" evidence="13">
    <location>
        <begin position="1"/>
        <end position="19"/>
    </location>
</feature>
<evidence type="ECO:0000256" key="1">
    <source>
        <dbReference type="ARBA" id="ARBA00004571"/>
    </source>
</evidence>
<dbReference type="STRING" id="453582.SAMN05421580_1029"/>
<evidence type="ECO:0000256" key="4">
    <source>
        <dbReference type="ARBA" id="ARBA00022452"/>
    </source>
</evidence>
<gene>
    <name evidence="16" type="ORF">SAMN05421580_1029</name>
</gene>
<dbReference type="PROSITE" id="PS52016">
    <property type="entry name" value="TONB_DEPENDENT_REC_3"/>
    <property type="match status" value="1"/>
</dbReference>
<dbReference type="OrthoDB" id="9760333at2"/>
<evidence type="ECO:0000256" key="13">
    <source>
        <dbReference type="SAM" id="SignalP"/>
    </source>
</evidence>
<dbReference type="GO" id="GO:0015344">
    <property type="term" value="F:siderophore uptake transmembrane transporter activity"/>
    <property type="evidence" value="ECO:0007669"/>
    <property type="project" value="TreeGrafter"/>
</dbReference>
<dbReference type="InterPro" id="IPR011276">
    <property type="entry name" value="TonB_haem/Hb_rcpt"/>
</dbReference>
<keyword evidence="8 10" id="KW-0472">Membrane</keyword>
<dbReference type="SUPFAM" id="SSF56935">
    <property type="entry name" value="Porins"/>
    <property type="match status" value="1"/>
</dbReference>
<comment type="subcellular location">
    <subcellularLocation>
        <location evidence="1 10">Cell outer membrane</location>
        <topology evidence="1 10">Multi-pass membrane protein</topology>
    </subcellularLocation>
</comment>
<dbReference type="InterPro" id="IPR036942">
    <property type="entry name" value="Beta-barrel_TonB_sf"/>
</dbReference>
<dbReference type="InterPro" id="IPR012910">
    <property type="entry name" value="Plug_dom"/>
</dbReference>
<sequence length="663" mass="70579">MRHASRHLAAFLLCSTALAVPAAAQDASDITYLGQIVIGYAEDGTPIFAGENATHLGSDDLRGAASTTDLDGLLRQQTSVFTQKDPGNPGVSVNIRGFEGSGRVAMSVDGVPQTYRLTGHAAQGYVFVDENLLAGVDVTRGPVTALGGSGFAGSADFRTLEAGDVLKDGAMQGGMVRLEQTDNGHATSGMAAAALQAGRFDMLFAASRHTGDDYADGAGATVANTYQDISSQLFKLGYDLSDSTRISFSLMHYESDFFATGYGQSLTNDIAKLGLRYTPGSALIDLRANVYTGKTETDWVSGTGAYVGRTLSTRTTGFDVTNTSDIALGAWTLTSANGIEASQDRLGGTAGGVNPTTGTAKRAALFSENVFANGPWEVTAGLRANYYSLKGTASLGDIDISDQSLDPKLTVAYQLTDWFQPYVTLSKGMRAPTLQETMLGGSHPGGGVGMVANPNLEPETEQGYEIGFNLNREGVFATGDRLTGRVNYYHMDVENYVVARFTTNSWGQTGYAFANLPGTSRTEGVEVELIYEHPGFDLGLSYTHNSAHLPSQMPGLGAGQYLPDDTLSLRLSRDLLEERLTLGAQYSYVSGGLFTDTYTTTAYQKDDSYELVDLFASYALTDDAVLYAKVTNVFDTVYVPWLSASATENGQGRTLHIGTSLRF</sequence>
<dbReference type="InterPro" id="IPR010917">
    <property type="entry name" value="TonB_rcpt_CS"/>
</dbReference>
<feature type="chain" id="PRO_5013134241" evidence="13">
    <location>
        <begin position="20"/>
        <end position="663"/>
    </location>
</feature>
<dbReference type="PROSITE" id="PS01156">
    <property type="entry name" value="TONB_DEPENDENT_REC_2"/>
    <property type="match status" value="1"/>
</dbReference>
<dbReference type="Pfam" id="PF00593">
    <property type="entry name" value="TonB_dep_Rec_b-barrel"/>
    <property type="match status" value="1"/>
</dbReference>
<dbReference type="GO" id="GO:0044718">
    <property type="term" value="P:siderophore transmembrane transport"/>
    <property type="evidence" value="ECO:0007669"/>
    <property type="project" value="TreeGrafter"/>
</dbReference>
<reference evidence="17" key="1">
    <citation type="submission" date="2017-01" db="EMBL/GenBank/DDBJ databases">
        <authorList>
            <person name="Varghese N."/>
            <person name="Submissions S."/>
        </authorList>
    </citation>
    <scope>NUCLEOTIDE SEQUENCE [LARGE SCALE GENOMIC DNA]</scope>
    <source>
        <strain evidence="17">DSM 19945</strain>
    </source>
</reference>
<feature type="domain" description="TonB-dependent receptor plug" evidence="15">
    <location>
        <begin position="55"/>
        <end position="153"/>
    </location>
</feature>
<evidence type="ECO:0000259" key="15">
    <source>
        <dbReference type="Pfam" id="PF07715"/>
    </source>
</evidence>
<evidence type="ECO:0000256" key="10">
    <source>
        <dbReference type="PROSITE-ProRule" id="PRU01360"/>
    </source>
</evidence>
<dbReference type="Gene3D" id="2.170.130.10">
    <property type="entry name" value="TonB-dependent receptor, plug domain"/>
    <property type="match status" value="1"/>
</dbReference>